<evidence type="ECO:0000256" key="1">
    <source>
        <dbReference type="SAM" id="MobiDB-lite"/>
    </source>
</evidence>
<evidence type="ECO:0000313" key="3">
    <source>
        <dbReference type="Proteomes" id="UP000789396"/>
    </source>
</evidence>
<accession>A0A9N9E0W0</accession>
<proteinExistence type="predicted"/>
<gene>
    <name evidence="2" type="ORF">RFULGI_LOCUS8648</name>
</gene>
<feature type="region of interest" description="Disordered" evidence="1">
    <location>
        <begin position="56"/>
        <end position="75"/>
    </location>
</feature>
<evidence type="ECO:0000313" key="2">
    <source>
        <dbReference type="EMBL" id="CAG8655673.1"/>
    </source>
</evidence>
<dbReference type="AlphaFoldDB" id="A0A9N9E0W0"/>
<reference evidence="2" key="1">
    <citation type="submission" date="2021-06" db="EMBL/GenBank/DDBJ databases">
        <authorList>
            <person name="Kallberg Y."/>
            <person name="Tangrot J."/>
            <person name="Rosling A."/>
        </authorList>
    </citation>
    <scope>NUCLEOTIDE SEQUENCE</scope>
    <source>
        <strain evidence="2">IN212</strain>
    </source>
</reference>
<protein>
    <submittedName>
        <fullName evidence="2">13622_t:CDS:1</fullName>
    </submittedName>
</protein>
<feature type="non-terminal residue" evidence="2">
    <location>
        <position position="75"/>
    </location>
</feature>
<keyword evidence="3" id="KW-1185">Reference proteome</keyword>
<dbReference type="EMBL" id="CAJVPZ010014204">
    <property type="protein sequence ID" value="CAG8655673.1"/>
    <property type="molecule type" value="Genomic_DNA"/>
</dbReference>
<comment type="caution">
    <text evidence="2">The sequence shown here is derived from an EMBL/GenBank/DDBJ whole genome shotgun (WGS) entry which is preliminary data.</text>
</comment>
<dbReference type="Proteomes" id="UP000789396">
    <property type="component" value="Unassembled WGS sequence"/>
</dbReference>
<name>A0A9N9E0W0_9GLOM</name>
<sequence>MTEGPGQMKVLLVEFQRAKSFEIKTNELKVFDKYYEFLDIEEAEMMCNIDTNSDRKDIKLKEASSDGRAKPDDRV</sequence>
<organism evidence="2 3">
    <name type="scientific">Racocetra fulgida</name>
    <dbReference type="NCBI Taxonomy" id="60492"/>
    <lineage>
        <taxon>Eukaryota</taxon>
        <taxon>Fungi</taxon>
        <taxon>Fungi incertae sedis</taxon>
        <taxon>Mucoromycota</taxon>
        <taxon>Glomeromycotina</taxon>
        <taxon>Glomeromycetes</taxon>
        <taxon>Diversisporales</taxon>
        <taxon>Gigasporaceae</taxon>
        <taxon>Racocetra</taxon>
    </lineage>
</organism>